<evidence type="ECO:0000256" key="2">
    <source>
        <dbReference type="ARBA" id="ARBA00022737"/>
    </source>
</evidence>
<feature type="repeat" description="WD" evidence="5">
    <location>
        <begin position="1035"/>
        <end position="1066"/>
    </location>
</feature>
<dbReference type="PROSITE" id="PS00108">
    <property type="entry name" value="PROTEIN_KINASE_ST"/>
    <property type="match status" value="1"/>
</dbReference>
<keyword evidence="9" id="KW-0418">Kinase</keyword>
<dbReference type="InterPro" id="IPR008271">
    <property type="entry name" value="Ser/Thr_kinase_AS"/>
</dbReference>
<evidence type="ECO:0000313" key="9">
    <source>
        <dbReference type="EMBL" id="QDU89477.1"/>
    </source>
</evidence>
<dbReference type="CDD" id="cd14014">
    <property type="entry name" value="STKc_PknB_like"/>
    <property type="match status" value="1"/>
</dbReference>
<feature type="repeat" description="WD" evidence="5">
    <location>
        <begin position="614"/>
        <end position="648"/>
    </location>
</feature>
<keyword evidence="9" id="KW-0808">Transferase</keyword>
<keyword evidence="3 6" id="KW-0547">Nucleotide-binding</keyword>
<evidence type="ECO:0000256" key="7">
    <source>
        <dbReference type="SAM" id="Phobius"/>
    </source>
</evidence>
<protein>
    <submittedName>
        <fullName evidence="9">Serine/threonine-protein kinase PknB</fullName>
        <ecNumber evidence="9">2.7.11.1</ecNumber>
    </submittedName>
</protein>
<dbReference type="InterPro" id="IPR000719">
    <property type="entry name" value="Prot_kinase_dom"/>
</dbReference>
<accession>A0A518DDC8</accession>
<organism evidence="9 10">
    <name type="scientific">Pirellulimonas nuda</name>
    <dbReference type="NCBI Taxonomy" id="2528009"/>
    <lineage>
        <taxon>Bacteria</taxon>
        <taxon>Pseudomonadati</taxon>
        <taxon>Planctomycetota</taxon>
        <taxon>Planctomycetia</taxon>
        <taxon>Pirellulales</taxon>
        <taxon>Lacipirellulaceae</taxon>
        <taxon>Pirellulimonas</taxon>
    </lineage>
</organism>
<gene>
    <name evidence="9" type="primary">pknB_13</name>
    <name evidence="9" type="ORF">Pla175_28670</name>
</gene>
<evidence type="ECO:0000256" key="5">
    <source>
        <dbReference type="PROSITE-ProRule" id="PRU00221"/>
    </source>
</evidence>
<keyword evidence="7" id="KW-1133">Transmembrane helix</keyword>
<dbReference type="PROSITE" id="PS50294">
    <property type="entry name" value="WD_REPEATS_REGION"/>
    <property type="match status" value="2"/>
</dbReference>
<dbReference type="Gene3D" id="3.30.200.20">
    <property type="entry name" value="Phosphorylase Kinase, domain 1"/>
    <property type="match status" value="1"/>
</dbReference>
<dbReference type="PROSITE" id="PS00107">
    <property type="entry name" value="PROTEIN_KINASE_ATP"/>
    <property type="match status" value="1"/>
</dbReference>
<feature type="binding site" evidence="6">
    <location>
        <position position="120"/>
    </location>
    <ligand>
        <name>ATP</name>
        <dbReference type="ChEBI" id="CHEBI:30616"/>
    </ligand>
</feature>
<keyword evidence="10" id="KW-1185">Reference proteome</keyword>
<dbReference type="InterPro" id="IPR017441">
    <property type="entry name" value="Protein_kinase_ATP_BS"/>
</dbReference>
<feature type="repeat" description="WD" evidence="5">
    <location>
        <begin position="1111"/>
        <end position="1152"/>
    </location>
</feature>
<feature type="transmembrane region" description="Helical" evidence="7">
    <location>
        <begin position="441"/>
        <end position="463"/>
    </location>
</feature>
<dbReference type="SUPFAM" id="SSF56112">
    <property type="entry name" value="Protein kinase-like (PK-like)"/>
    <property type="match status" value="1"/>
</dbReference>
<evidence type="ECO:0000256" key="6">
    <source>
        <dbReference type="PROSITE-ProRule" id="PRU10141"/>
    </source>
</evidence>
<dbReference type="InterPro" id="IPR011047">
    <property type="entry name" value="Quinoprotein_ADH-like_sf"/>
</dbReference>
<dbReference type="PROSITE" id="PS50011">
    <property type="entry name" value="PROTEIN_KINASE_DOM"/>
    <property type="match status" value="1"/>
</dbReference>
<evidence type="ECO:0000259" key="8">
    <source>
        <dbReference type="PROSITE" id="PS50011"/>
    </source>
</evidence>
<feature type="repeat" description="WD" evidence="5">
    <location>
        <begin position="828"/>
        <end position="869"/>
    </location>
</feature>
<feature type="domain" description="Protein kinase" evidence="8">
    <location>
        <begin position="91"/>
        <end position="417"/>
    </location>
</feature>
<dbReference type="SMART" id="SM00320">
    <property type="entry name" value="WD40"/>
    <property type="match status" value="12"/>
</dbReference>
<dbReference type="SUPFAM" id="SSF48452">
    <property type="entry name" value="TPR-like"/>
    <property type="match status" value="1"/>
</dbReference>
<dbReference type="Gene3D" id="1.10.510.10">
    <property type="entry name" value="Transferase(Phosphotransferase) domain 1"/>
    <property type="match status" value="1"/>
</dbReference>
<dbReference type="InterPro" id="IPR036322">
    <property type="entry name" value="WD40_repeat_dom_sf"/>
</dbReference>
<dbReference type="Gene3D" id="2.130.10.10">
    <property type="entry name" value="YVTN repeat-like/Quinoprotein amine dehydrogenase"/>
    <property type="match status" value="6"/>
</dbReference>
<evidence type="ECO:0000256" key="3">
    <source>
        <dbReference type="ARBA" id="ARBA00022741"/>
    </source>
</evidence>
<dbReference type="GO" id="GO:0005524">
    <property type="term" value="F:ATP binding"/>
    <property type="evidence" value="ECO:0007669"/>
    <property type="project" value="UniProtKB-UniRule"/>
</dbReference>
<dbReference type="InterPro" id="IPR011009">
    <property type="entry name" value="Kinase-like_dom_sf"/>
</dbReference>
<reference evidence="9 10" key="1">
    <citation type="submission" date="2019-02" db="EMBL/GenBank/DDBJ databases">
        <title>Deep-cultivation of Planctomycetes and their phenomic and genomic characterization uncovers novel biology.</title>
        <authorList>
            <person name="Wiegand S."/>
            <person name="Jogler M."/>
            <person name="Boedeker C."/>
            <person name="Pinto D."/>
            <person name="Vollmers J."/>
            <person name="Rivas-Marin E."/>
            <person name="Kohn T."/>
            <person name="Peeters S.H."/>
            <person name="Heuer A."/>
            <person name="Rast P."/>
            <person name="Oberbeckmann S."/>
            <person name="Bunk B."/>
            <person name="Jeske O."/>
            <person name="Meyerdierks A."/>
            <person name="Storesund J.E."/>
            <person name="Kallscheuer N."/>
            <person name="Luecker S."/>
            <person name="Lage O.M."/>
            <person name="Pohl T."/>
            <person name="Merkel B.J."/>
            <person name="Hornburger P."/>
            <person name="Mueller R.-W."/>
            <person name="Bruemmer F."/>
            <person name="Labrenz M."/>
            <person name="Spormann A.M."/>
            <person name="Op den Camp H."/>
            <person name="Overmann J."/>
            <person name="Amann R."/>
            <person name="Jetten M.S.M."/>
            <person name="Mascher T."/>
            <person name="Medema M.H."/>
            <person name="Devos D.P."/>
            <person name="Kaster A.-K."/>
            <person name="Ovreas L."/>
            <person name="Rohde M."/>
            <person name="Galperin M.Y."/>
            <person name="Jogler C."/>
        </authorList>
    </citation>
    <scope>NUCLEOTIDE SEQUENCE [LARGE SCALE GENOMIC DNA]</scope>
    <source>
        <strain evidence="9 10">Pla175</strain>
    </source>
</reference>
<dbReference type="SUPFAM" id="SSF50978">
    <property type="entry name" value="WD40 repeat-like"/>
    <property type="match status" value="1"/>
</dbReference>
<keyword evidence="1 5" id="KW-0853">WD repeat</keyword>
<dbReference type="EC" id="2.7.11.1" evidence="9"/>
<dbReference type="RefSeq" id="WP_197526825.1">
    <property type="nucleotide sequence ID" value="NZ_CP036291.1"/>
</dbReference>
<keyword evidence="2" id="KW-0677">Repeat</keyword>
<dbReference type="Pfam" id="PF00069">
    <property type="entry name" value="Pkinase"/>
    <property type="match status" value="2"/>
</dbReference>
<evidence type="ECO:0000256" key="1">
    <source>
        <dbReference type="ARBA" id="ARBA00022574"/>
    </source>
</evidence>
<dbReference type="KEGG" id="pnd:Pla175_28670"/>
<sequence>MDRSAKSESERSVDKKLAEILGLLNDELLQDPQLSDDEALSRFPEYAERLRRYLPMLRSIAALPVSEPSLVVAPPNSVSSPDSQVRLLGDFRILYELGRGGMGTVFAAEQLSVGRRVALKILPFASLAHDKALQRFHNEVRAAAALDHPHIVSVFSAGEERGIHYYSMQLINGQTLAHLIFQLSSQQVCRKAPDNELSALDRSIILGGPQGVPLEGGELIGDSRRLANDSTKTEEQAKLSTVIDPLSNAARYRQGARFGIQAAEALQHAHDEGILHRDVKPSNLLLDAKNRIYVTDFGLARIEADAGVTTTGDILGTLRYMAPEQALARKVVVDQRADVYSLGATLYELLALQPVFGDSKRADLLHKIAFEEPRPLRTINGDIPRDLETIVQKTLEKSANDRYQTAQELADDLRRFVNREPIRATPPTPIHRLAKWSRRHLAIIWATCAASLLIAAGSLIAAAQISQYSKVAKTQNTLAQQAAFTARGEARIAQLALAAEASARQDAESNLYRSHIREAQDALRVGNVSRAETLLLKHLPAPNGVDHRGWEWRYLLGKLNGGSEAVDEHPESVNSVCFSPDGALFAALSASRVRLWRSNPRTLIREIHIPYGMLTGAAFSPSGECLAIASRDGLLRLWAVDASGLLNVVRPTQLDRAYHENIPSWSPNGERIATTVYDGVVIWDAIEAAEEKRINRATGWGIRTARSRVDAVAWRPDGQQLAVGIHGESYLLIVDLETERVRVKSEPHGFDLWSLDWMKDGKRILTGSFDHHAKIIDAETGYTIQDFLNPSHVIQARLSPDERRVACATTGQVIAIWNAEDGTLDSLLAGHRDRVVAVDWSPDGRQLLSGGEDGVLRAWSVGRRDAARDLTVKDVASDFDRGLACRQKLSGGLEVYSLSTGEICYSLQGEGASWSPNGETLAVQAGGTIRVLDAATGAERNSYDDAVGDLSALSWSGDGTALLSRDESDLHIWNAESGIEATTISAPGLVTFSWSPRDRLLALLVDREVQIWDTQQGILLARFSDEQLHDGFQNVDWSPDGRRIATSGWAGRIRVWEARSGRLLRELEGHIPNQFIRTVAWSVDGKLIASGGWDQCVKVWDSINGREIYSLHGHGTAIRSVAFSPDVQRLCSSDFSDSVKLWDLTNGEAICELNKGTIEGGRRLRWSQDGLTVWVDKDGMRPMALDASNGYQLDDSGESKHLIAANASGVATRLALSRRYEESDNALRRAKKHIGAIPVLRYKRALVLLEQSEYERAEKDLEIACSDEDCPEARAQLAWLLANRDDNVPRSPERAEKVAQQLATEWPQVGEFWTLLGLAQYRNAKFAESINTLDHAIELGWHGSSVSNLIKAMASMKLGQEREAVNALDEALETWDMQLFYNASTLPSTAFANKIRLEAQELIERSLE</sequence>
<name>A0A518DDC8_9BACT</name>
<evidence type="ECO:0000256" key="4">
    <source>
        <dbReference type="ARBA" id="ARBA00022840"/>
    </source>
</evidence>
<dbReference type="Proteomes" id="UP000317429">
    <property type="component" value="Chromosome"/>
</dbReference>
<proteinExistence type="predicted"/>
<dbReference type="CDD" id="cd00200">
    <property type="entry name" value="WD40"/>
    <property type="match status" value="2"/>
</dbReference>
<dbReference type="GO" id="GO:0004674">
    <property type="term" value="F:protein serine/threonine kinase activity"/>
    <property type="evidence" value="ECO:0007669"/>
    <property type="project" value="UniProtKB-EC"/>
</dbReference>
<evidence type="ECO:0000313" key="10">
    <source>
        <dbReference type="Proteomes" id="UP000317429"/>
    </source>
</evidence>
<keyword evidence="4 6" id="KW-0067">ATP-binding</keyword>
<dbReference type="Gene3D" id="1.25.40.10">
    <property type="entry name" value="Tetratricopeptide repeat domain"/>
    <property type="match status" value="1"/>
</dbReference>
<dbReference type="InterPro" id="IPR001680">
    <property type="entry name" value="WD40_rpt"/>
</dbReference>
<keyword evidence="7" id="KW-0812">Transmembrane</keyword>
<dbReference type="SUPFAM" id="SSF50998">
    <property type="entry name" value="Quinoprotein alcohol dehydrogenase-like"/>
    <property type="match status" value="1"/>
</dbReference>
<dbReference type="PANTHER" id="PTHR19848">
    <property type="entry name" value="WD40 REPEAT PROTEIN"/>
    <property type="match status" value="1"/>
</dbReference>
<dbReference type="SMART" id="SM00220">
    <property type="entry name" value="S_TKc"/>
    <property type="match status" value="1"/>
</dbReference>
<dbReference type="PROSITE" id="PS50082">
    <property type="entry name" value="WD_REPEATS_2"/>
    <property type="match status" value="5"/>
</dbReference>
<dbReference type="InterPro" id="IPR011990">
    <property type="entry name" value="TPR-like_helical_dom_sf"/>
</dbReference>
<dbReference type="Pfam" id="PF00400">
    <property type="entry name" value="WD40"/>
    <property type="match status" value="7"/>
</dbReference>
<dbReference type="InterPro" id="IPR015943">
    <property type="entry name" value="WD40/YVTN_repeat-like_dom_sf"/>
</dbReference>
<dbReference type="EMBL" id="CP036291">
    <property type="protein sequence ID" value="QDU89477.1"/>
    <property type="molecule type" value="Genomic_DNA"/>
</dbReference>
<dbReference type="PANTHER" id="PTHR19848:SF8">
    <property type="entry name" value="F-BOX AND WD REPEAT DOMAIN CONTAINING 7"/>
    <property type="match status" value="1"/>
</dbReference>
<keyword evidence="7" id="KW-0472">Membrane</keyword>
<feature type="repeat" description="WD" evidence="5">
    <location>
        <begin position="1076"/>
        <end position="1110"/>
    </location>
</feature>